<keyword evidence="3 6" id="KW-0808">Transferase</keyword>
<dbReference type="Gene3D" id="3.60.70.12">
    <property type="entry name" value="L-amino peptidase D-ALA esterase/amidase"/>
    <property type="match status" value="1"/>
</dbReference>
<comment type="subunit">
    <text evidence="2 6">Heterotetramer of two alpha and two beta chains.</text>
</comment>
<feature type="binding site" evidence="6">
    <location>
        <position position="180"/>
    </location>
    <ligand>
        <name>substrate</name>
    </ligand>
</feature>
<comment type="function">
    <text evidence="6">Catalyzes two activities which are involved in the cyclic version of arginine biosynthesis: the synthesis of N-acetylglutamate from glutamate and acetyl-CoA as the acetyl donor, and of ornithine by transacetylation between N(2)-acetylornithine and glutamate.</text>
</comment>
<evidence type="ECO:0000256" key="6">
    <source>
        <dbReference type="HAMAP-Rule" id="MF_01106"/>
    </source>
</evidence>
<keyword evidence="6" id="KW-0055">Arginine biosynthesis</keyword>
<feature type="binding site" evidence="6">
    <location>
        <position position="260"/>
    </location>
    <ligand>
        <name>substrate</name>
    </ligand>
</feature>
<feature type="binding site" evidence="6">
    <location>
        <position position="379"/>
    </location>
    <ligand>
        <name>substrate</name>
    </ligand>
</feature>
<keyword evidence="5 6" id="KW-0012">Acyltransferase</keyword>
<dbReference type="EC" id="2.3.1.1" evidence="6"/>
<comment type="pathway">
    <text evidence="6">Amino-acid biosynthesis; L-arginine biosynthesis; N(2)-acetyl-L-ornithine from L-glutamate: step 1/4.</text>
</comment>
<dbReference type="InterPro" id="IPR002813">
    <property type="entry name" value="Arg_biosynth_ArgJ"/>
</dbReference>
<evidence type="ECO:0000256" key="5">
    <source>
        <dbReference type="ARBA" id="ARBA00023315"/>
    </source>
</evidence>
<keyword evidence="8" id="KW-1185">Reference proteome</keyword>
<dbReference type="EC" id="2.3.1.35" evidence="6"/>
<feature type="binding site" evidence="6">
    <location>
        <position position="384"/>
    </location>
    <ligand>
        <name>substrate</name>
    </ligand>
</feature>
<feature type="site" description="Involved in the stabilization of negative charge on the oxyanion by the formation of the oxyanion hole" evidence="6">
    <location>
        <position position="111"/>
    </location>
</feature>
<comment type="pathway">
    <text evidence="6">Amino-acid biosynthesis; L-arginine biosynthesis; L-ornithine and N-acetyl-L-glutamate from L-glutamate and N(2)-acetyl-L-ornithine (cyclic): step 1/1.</text>
</comment>
<dbReference type="SUPFAM" id="SSF56266">
    <property type="entry name" value="DmpA/ArgJ-like"/>
    <property type="match status" value="1"/>
</dbReference>
<keyword evidence="4 6" id="KW-0068">Autocatalytic cleavage</keyword>
<comment type="catalytic activity">
    <reaction evidence="6">
        <text>L-glutamate + acetyl-CoA = N-acetyl-L-glutamate + CoA + H(+)</text>
        <dbReference type="Rhea" id="RHEA:24292"/>
        <dbReference type="ChEBI" id="CHEBI:15378"/>
        <dbReference type="ChEBI" id="CHEBI:29985"/>
        <dbReference type="ChEBI" id="CHEBI:44337"/>
        <dbReference type="ChEBI" id="CHEBI:57287"/>
        <dbReference type="ChEBI" id="CHEBI:57288"/>
        <dbReference type="EC" id="2.3.1.1"/>
    </reaction>
</comment>
<evidence type="ECO:0000313" key="7">
    <source>
        <dbReference type="EMBL" id="WNF26083.1"/>
    </source>
</evidence>
<keyword evidence="6" id="KW-0028">Amino-acid biosynthesis</keyword>
<dbReference type="CDD" id="cd02152">
    <property type="entry name" value="OAT"/>
    <property type="match status" value="1"/>
</dbReference>
<name>A0ABY9VQM8_9ACTN</name>
<proteinExistence type="inferred from homology"/>
<evidence type="ECO:0000256" key="2">
    <source>
        <dbReference type="ARBA" id="ARBA00011475"/>
    </source>
</evidence>
<feature type="chain" id="PRO_5044908272" description="Arginine biosynthesis bifunctional protein ArgJ alpha chain" evidence="6">
    <location>
        <begin position="1"/>
        <end position="179"/>
    </location>
</feature>
<gene>
    <name evidence="6 7" type="primary">argJ</name>
    <name evidence="7" type="ORF">RI138_04265</name>
</gene>
<comment type="catalytic activity">
    <reaction evidence="6">
        <text>N(2)-acetyl-L-ornithine + L-glutamate = N-acetyl-L-glutamate + L-ornithine</text>
        <dbReference type="Rhea" id="RHEA:15349"/>
        <dbReference type="ChEBI" id="CHEBI:29985"/>
        <dbReference type="ChEBI" id="CHEBI:44337"/>
        <dbReference type="ChEBI" id="CHEBI:46911"/>
        <dbReference type="ChEBI" id="CHEBI:57805"/>
        <dbReference type="EC" id="2.3.1.35"/>
    </reaction>
</comment>
<evidence type="ECO:0000313" key="8">
    <source>
        <dbReference type="Proteomes" id="UP001303236"/>
    </source>
</evidence>
<accession>A0ABY9VQM8</accession>
<dbReference type="Gene3D" id="3.10.20.340">
    <property type="entry name" value="ArgJ beta chain, C-terminal domain"/>
    <property type="match status" value="1"/>
</dbReference>
<dbReference type="PANTHER" id="PTHR23100:SF0">
    <property type="entry name" value="ARGININE BIOSYNTHESIS BIFUNCTIONAL PROTEIN ARGJ, MITOCHONDRIAL"/>
    <property type="match status" value="1"/>
</dbReference>
<keyword evidence="6" id="KW-0511">Multifunctional enzyme</keyword>
<comment type="subcellular location">
    <subcellularLocation>
        <location evidence="6">Cytoplasm</location>
    </subcellularLocation>
</comment>
<sequence>MSVTAAQGFSAAGIAAGIKESGNPDLALVVNHGPRRAAAGVFTSNRVKAAPVLWSEQVLKGGEVTAVVLNSGGANACTGPKGFQDAHATAEKVAEVLDGHSAGEVAVASTGLIGILLPMDKLLPGIEQAAAALSEHGGEKAAIAIKTTDTVHKTAVAGGEGWTVGGMAKGAGMLAPGLATMLVVITTDADVEAPVLDAALRDATRTTFDRVDSDGCMSTNDTVLLLASGASGITPEQGAFAEAVRAVCADLARQLIGDAEGASKDIRIEVINAATEDDAVEVGRSIARNNLLRCAIHGEDPNWGRVLSAIGTTKAAFEPDRLNVAINDVWVCKSGQVGEDRDLVDMRYREVKITADLAAGTESAVIWANDLTADYVHENSAYSS</sequence>
<feature type="site" description="Involved in the stabilization of negative charge on the oxyanion by the formation of the oxyanion hole" evidence="6">
    <location>
        <position position="110"/>
    </location>
</feature>
<dbReference type="InterPro" id="IPR042195">
    <property type="entry name" value="ArgJ_beta_C"/>
</dbReference>
<feature type="binding site" evidence="6">
    <location>
        <position position="169"/>
    </location>
    <ligand>
        <name>substrate</name>
    </ligand>
</feature>
<dbReference type="EMBL" id="CP134500">
    <property type="protein sequence ID" value="WNF26083.1"/>
    <property type="molecule type" value="Genomic_DNA"/>
</dbReference>
<organism evidence="7 8">
    <name type="scientific">Streptomyces durocortorensis</name>
    <dbReference type="NCBI Taxonomy" id="2811104"/>
    <lineage>
        <taxon>Bacteria</taxon>
        <taxon>Bacillati</taxon>
        <taxon>Actinomycetota</taxon>
        <taxon>Actinomycetes</taxon>
        <taxon>Kitasatosporales</taxon>
        <taxon>Streptomycetaceae</taxon>
        <taxon>Streptomyces</taxon>
    </lineage>
</organism>
<feature type="site" description="Cleavage; by autolysis" evidence="6">
    <location>
        <begin position="179"/>
        <end position="180"/>
    </location>
</feature>
<dbReference type="InterPro" id="IPR016117">
    <property type="entry name" value="ArgJ-like_dom_sf"/>
</dbReference>
<evidence type="ECO:0000256" key="4">
    <source>
        <dbReference type="ARBA" id="ARBA00022813"/>
    </source>
</evidence>
<dbReference type="PANTHER" id="PTHR23100">
    <property type="entry name" value="ARGININE BIOSYNTHESIS BIFUNCTIONAL PROTEIN ARGJ"/>
    <property type="match status" value="1"/>
</dbReference>
<dbReference type="NCBIfam" id="NF003802">
    <property type="entry name" value="PRK05388.1"/>
    <property type="match status" value="1"/>
</dbReference>
<feature type="active site" description="Nucleophile" evidence="6">
    <location>
        <position position="180"/>
    </location>
</feature>
<dbReference type="HAMAP" id="MF_01106">
    <property type="entry name" value="ArgJ"/>
    <property type="match status" value="1"/>
</dbReference>
<feature type="binding site" evidence="6">
    <location>
        <position position="147"/>
    </location>
    <ligand>
        <name>substrate</name>
    </ligand>
</feature>
<dbReference type="Pfam" id="PF01960">
    <property type="entry name" value="ArgJ"/>
    <property type="match status" value="1"/>
</dbReference>
<evidence type="ECO:0000256" key="1">
    <source>
        <dbReference type="ARBA" id="ARBA00006774"/>
    </source>
</evidence>
<dbReference type="Proteomes" id="UP001303236">
    <property type="component" value="Chromosome"/>
</dbReference>
<feature type="chain" id="PRO_5044908273" description="Arginine biosynthesis bifunctional protein ArgJ beta chain" evidence="6">
    <location>
        <begin position="180"/>
        <end position="384"/>
    </location>
</feature>
<dbReference type="NCBIfam" id="TIGR00120">
    <property type="entry name" value="ArgJ"/>
    <property type="match status" value="1"/>
</dbReference>
<protein>
    <recommendedName>
        <fullName evidence="6">Arginine biosynthesis bifunctional protein ArgJ</fullName>
    </recommendedName>
    <domain>
        <recommendedName>
            <fullName evidence="6">Glutamate N-acetyltransferase</fullName>
            <ecNumber evidence="6">2.3.1.35</ecNumber>
        </recommendedName>
        <alternativeName>
            <fullName evidence="6">Ornithine acetyltransferase</fullName>
            <shortName evidence="6">OATase</shortName>
        </alternativeName>
        <alternativeName>
            <fullName evidence="6">Ornithine transacetylase</fullName>
        </alternativeName>
    </domain>
    <domain>
        <recommendedName>
            <fullName evidence="6">Amino-acid acetyltransferase</fullName>
            <ecNumber evidence="6">2.3.1.1</ecNumber>
        </recommendedName>
        <alternativeName>
            <fullName evidence="6">N-acetylglutamate synthase</fullName>
            <shortName evidence="6">AGSase</shortName>
        </alternativeName>
    </domain>
    <component>
        <recommendedName>
            <fullName evidence="6">Arginine biosynthesis bifunctional protein ArgJ alpha chain</fullName>
        </recommendedName>
    </component>
    <component>
        <recommendedName>
            <fullName evidence="6">Arginine biosynthesis bifunctional protein ArgJ beta chain</fullName>
        </recommendedName>
    </component>
</protein>
<evidence type="ECO:0000256" key="3">
    <source>
        <dbReference type="ARBA" id="ARBA00022679"/>
    </source>
</evidence>
<keyword evidence="6" id="KW-0963">Cytoplasm</keyword>
<reference evidence="7 8" key="1">
    <citation type="submission" date="2023-09" db="EMBL/GenBank/DDBJ databases">
        <title>Genome completion map analysis of the actinomycetes C11-1.</title>
        <authorList>
            <person name="Qin P."/>
            <person name="Guan P."/>
        </authorList>
    </citation>
    <scope>NUCLEOTIDE SEQUENCE [LARGE SCALE GENOMIC DNA]</scope>
    <source>
        <strain evidence="7 8">C11-1</strain>
    </source>
</reference>
<comment type="similarity">
    <text evidence="1 6">Belongs to the ArgJ family.</text>
</comment>
<dbReference type="GO" id="GO:0004358">
    <property type="term" value="F:L-glutamate N-acetyltransferase activity, acting on acetyl-L-ornithine as donor"/>
    <property type="evidence" value="ECO:0007669"/>
    <property type="project" value="UniProtKB-EC"/>
</dbReference>